<name>A0ABS6FZX6_9FIRM</name>
<sequence>MASVLAPAWGVKEMADPNKAQEIREYMQSVAGSNFTLSSGETVTVIKGDVKEKNGEAILIFRYQIVK</sequence>
<organism evidence="1 2">
    <name type="scientific">Alkaliphilus flagellatus</name>
    <dbReference type="NCBI Taxonomy" id="2841507"/>
    <lineage>
        <taxon>Bacteria</taxon>
        <taxon>Bacillati</taxon>
        <taxon>Bacillota</taxon>
        <taxon>Clostridia</taxon>
        <taxon>Peptostreptococcales</taxon>
        <taxon>Natronincolaceae</taxon>
        <taxon>Alkaliphilus</taxon>
    </lineage>
</organism>
<gene>
    <name evidence="1" type="ORF">KQI88_05185</name>
</gene>
<accession>A0ABS6FZX6</accession>
<proteinExistence type="predicted"/>
<evidence type="ECO:0000313" key="1">
    <source>
        <dbReference type="EMBL" id="MBU5675803.1"/>
    </source>
</evidence>
<comment type="caution">
    <text evidence="1">The sequence shown here is derived from an EMBL/GenBank/DDBJ whole genome shotgun (WGS) entry which is preliminary data.</text>
</comment>
<dbReference type="RefSeq" id="WP_216415300.1">
    <property type="nucleotide sequence ID" value="NZ_JAHLQK010000002.1"/>
</dbReference>
<dbReference type="Proteomes" id="UP000779508">
    <property type="component" value="Unassembled WGS sequence"/>
</dbReference>
<dbReference type="EMBL" id="JAHLQK010000002">
    <property type="protein sequence ID" value="MBU5675803.1"/>
    <property type="molecule type" value="Genomic_DNA"/>
</dbReference>
<evidence type="ECO:0000313" key="2">
    <source>
        <dbReference type="Proteomes" id="UP000779508"/>
    </source>
</evidence>
<keyword evidence="2" id="KW-1185">Reference proteome</keyword>
<reference evidence="1 2" key="1">
    <citation type="submission" date="2021-06" db="EMBL/GenBank/DDBJ databases">
        <authorList>
            <person name="Sun Q."/>
            <person name="Li D."/>
        </authorList>
    </citation>
    <scope>NUCLEOTIDE SEQUENCE [LARGE SCALE GENOMIC DNA]</scope>
    <source>
        <strain evidence="1 2">MSJ-5</strain>
    </source>
</reference>
<protein>
    <submittedName>
        <fullName evidence="1">Uncharacterized protein</fullName>
    </submittedName>
</protein>